<proteinExistence type="predicted"/>
<dbReference type="EMBL" id="KK784884">
    <property type="protein sequence ID" value="KDO74227.1"/>
    <property type="molecule type" value="Genomic_DNA"/>
</dbReference>
<organism evidence="2 3">
    <name type="scientific">Citrus sinensis</name>
    <name type="common">Sweet orange</name>
    <name type="synonym">Citrus aurantium var. sinensis</name>
    <dbReference type="NCBI Taxonomy" id="2711"/>
    <lineage>
        <taxon>Eukaryota</taxon>
        <taxon>Viridiplantae</taxon>
        <taxon>Streptophyta</taxon>
        <taxon>Embryophyta</taxon>
        <taxon>Tracheophyta</taxon>
        <taxon>Spermatophyta</taxon>
        <taxon>Magnoliopsida</taxon>
        <taxon>eudicotyledons</taxon>
        <taxon>Gunneridae</taxon>
        <taxon>Pentapetalae</taxon>
        <taxon>rosids</taxon>
        <taxon>malvids</taxon>
        <taxon>Sapindales</taxon>
        <taxon>Rutaceae</taxon>
        <taxon>Aurantioideae</taxon>
        <taxon>Citrus</taxon>
    </lineage>
</organism>
<feature type="region of interest" description="Disordered" evidence="1">
    <location>
        <begin position="149"/>
        <end position="201"/>
    </location>
</feature>
<name>A0A067GFP2_CITSI</name>
<sequence>MLLSAVRITLRKSCVTRQASRAETNNDTKQSMVGINIDRRESRMDINVDRRESRDRKSSSSKSSVGSSSVPSDVNRSAFISTRKKEKTPDSRNVARMTVAPSNQVNISNESKVSVVQKNKGNFNSRRKNMSMITKSTYKETAKLNVHSHTLGAKSSQPLREKQNSVIDATKKRGKEGSSGAAGKENTMQKMSNNQKCSGRENTAGGVIRAQNRKQQNIPQRGVTRVLAGQQVQILTVDYIF</sequence>
<feature type="compositionally biased region" description="Basic and acidic residues" evidence="1">
    <location>
        <begin position="37"/>
        <end position="58"/>
    </location>
</feature>
<feature type="compositionally biased region" description="Polar residues" evidence="1">
    <location>
        <begin position="100"/>
        <end position="113"/>
    </location>
</feature>
<evidence type="ECO:0000313" key="3">
    <source>
        <dbReference type="Proteomes" id="UP000027120"/>
    </source>
</evidence>
<evidence type="ECO:0000256" key="1">
    <source>
        <dbReference type="SAM" id="MobiDB-lite"/>
    </source>
</evidence>
<dbReference type="PaxDb" id="2711-XP_006464670.1"/>
<feature type="compositionally biased region" description="Low complexity" evidence="1">
    <location>
        <begin position="60"/>
        <end position="74"/>
    </location>
</feature>
<dbReference type="Proteomes" id="UP000027120">
    <property type="component" value="Unassembled WGS sequence"/>
</dbReference>
<feature type="compositionally biased region" description="Polar residues" evidence="1">
    <location>
        <begin position="186"/>
        <end position="201"/>
    </location>
</feature>
<evidence type="ECO:0000313" key="2">
    <source>
        <dbReference type="EMBL" id="KDO74227.1"/>
    </source>
</evidence>
<dbReference type="AlphaFoldDB" id="A0A067GFP2"/>
<gene>
    <name evidence="2" type="ORF">CISIN_1g026202mg</name>
</gene>
<feature type="compositionally biased region" description="Polar residues" evidence="1">
    <location>
        <begin position="17"/>
        <end position="33"/>
    </location>
</feature>
<dbReference type="eggNOG" id="ENOG502QUQ1">
    <property type="taxonomic scope" value="Eukaryota"/>
</dbReference>
<accession>A0A067GFP2</accession>
<keyword evidence="3" id="KW-1185">Reference proteome</keyword>
<feature type="region of interest" description="Disordered" evidence="1">
    <location>
        <begin position="17"/>
        <end position="113"/>
    </location>
</feature>
<protein>
    <submittedName>
        <fullName evidence="2">Uncharacterized protein</fullName>
    </submittedName>
</protein>
<reference evidence="2 3" key="1">
    <citation type="submission" date="2014-04" db="EMBL/GenBank/DDBJ databases">
        <authorList>
            <consortium name="International Citrus Genome Consortium"/>
            <person name="Gmitter F."/>
            <person name="Chen C."/>
            <person name="Farmerie W."/>
            <person name="Harkins T."/>
            <person name="Desany B."/>
            <person name="Mohiuddin M."/>
            <person name="Kodira C."/>
            <person name="Borodovsky M."/>
            <person name="Lomsadze A."/>
            <person name="Burns P."/>
            <person name="Jenkins J."/>
            <person name="Prochnik S."/>
            <person name="Shu S."/>
            <person name="Chapman J."/>
            <person name="Pitluck S."/>
            <person name="Schmutz J."/>
            <person name="Rokhsar D."/>
        </authorList>
    </citation>
    <scope>NUCLEOTIDE SEQUENCE</scope>
</reference>